<keyword evidence="2" id="KW-0464">Manganese</keyword>
<keyword evidence="3" id="KW-0119">Carbohydrate metabolism</keyword>
<dbReference type="InterPro" id="IPR009164">
    <property type="entry name" value="FBPtase_class3"/>
</dbReference>
<dbReference type="Pfam" id="PF06874">
    <property type="entry name" value="FBPase_2"/>
    <property type="match status" value="1"/>
</dbReference>
<dbReference type="HAMAP" id="MF_01854">
    <property type="entry name" value="FBPase_class3"/>
    <property type="match status" value="1"/>
</dbReference>
<sequence>MNKNLKDKDYLELLSKNYPTIDDASVEIINLKAISQLPKGTEYFLSDIHGESEGFEYLLGTSSGVIREKIELLFKNTLPEHDRVELQILIVDTKNLINQKSSEEDFNDWCRITIYRLIRICKVVTSKYTRSKIRKKMPSNFAYILDELLQTGDEENKENYYFSIIDSIIEISAEEKFIIALCHLIRQCSVDRLHIVGDIYDRGPHPDKVMESIMTFNEVDIAWGNHDIHWLGAAKGSLICVANAARLAIRYNNFDLLEYSYGINLRSLSSFANEVYKDDPCEVFKPNTLDKNMYDEVDKELAAKMHKAISIIQFKLECQLIKRHPNYGMDERILLDKIDYKNGTINIEGKVYELKDKNFPTINPENPFELTEGENTLIQSLAFSFINSPVLQRHMNYIYDKGGIYKIFNGNLLYHGCIPTKEDGTFDDVYIDGQYLSGWKYLKQVEDKVRKAFYCEVGSEEQLNALDYCWYLWSGPKSPLFGKNKMTTFERYFIEDKATHKEHYNPYYYHIEDRDYCKSILKEFDLDINKSHIVNGHVPVKTHKGESPIKGGGILLVIDGGLSKAYHKSTGIGGYTLISNSNMMIIAEHRPFAEVVDSGFKISPKITIVERFNKRVTVGETDTGKALSKRISDLSELLNAYKSGIVKEKRV</sequence>
<dbReference type="EMBL" id="SAXT01000003">
    <property type="protein sequence ID" value="TXJ13004.1"/>
    <property type="molecule type" value="Genomic_DNA"/>
</dbReference>
<dbReference type="GO" id="GO:0006094">
    <property type="term" value="P:gluconeogenesis"/>
    <property type="evidence" value="ECO:0007669"/>
    <property type="project" value="InterPro"/>
</dbReference>
<dbReference type="Proteomes" id="UP000325116">
    <property type="component" value="Unassembled WGS sequence"/>
</dbReference>
<reference evidence="4 5" key="1">
    <citation type="journal article" date="1992" name="Lakartidningen">
        <title>[Penicillin V and not amoxicillin is the first choice preparation in acute otitis].</title>
        <authorList>
            <person name="Kamme C."/>
            <person name="Lundgren K."/>
            <person name="Prellner K."/>
        </authorList>
    </citation>
    <scope>NUCLEOTIDE SEQUENCE [LARGE SCALE GENOMIC DNA]</scope>
    <source>
        <strain evidence="4 5">W1</strain>
    </source>
</reference>
<protein>
    <submittedName>
        <fullName evidence="4">Fructose-1,6-bisphosphatase</fullName>
    </submittedName>
</protein>
<accession>A0A5C8CHT7</accession>
<comment type="caution">
    <text evidence="4">The sequence shown here is derived from an EMBL/GenBank/DDBJ whole genome shotgun (WGS) entry which is preliminary data.</text>
</comment>
<dbReference type="Gene3D" id="3.60.21.10">
    <property type="match status" value="1"/>
</dbReference>
<keyword evidence="1" id="KW-0378">Hydrolase</keyword>
<name>A0A5C8CHT7_9SPIR</name>
<dbReference type="InterPro" id="IPR029052">
    <property type="entry name" value="Metallo-depent_PP-like"/>
</dbReference>
<dbReference type="AlphaFoldDB" id="A0A5C8CHT7"/>
<proteinExistence type="inferred from homology"/>
<gene>
    <name evidence="4" type="ORF">EPJ80_05150</name>
</gene>
<evidence type="ECO:0000256" key="3">
    <source>
        <dbReference type="ARBA" id="ARBA00023277"/>
    </source>
</evidence>
<evidence type="ECO:0000313" key="4">
    <source>
        <dbReference type="EMBL" id="TXJ13004.1"/>
    </source>
</evidence>
<evidence type="ECO:0000256" key="1">
    <source>
        <dbReference type="ARBA" id="ARBA00022801"/>
    </source>
</evidence>
<dbReference type="GO" id="GO:0042132">
    <property type="term" value="F:fructose 1,6-bisphosphate 1-phosphatase activity"/>
    <property type="evidence" value="ECO:0007669"/>
    <property type="project" value="InterPro"/>
</dbReference>
<dbReference type="SUPFAM" id="SSF56300">
    <property type="entry name" value="Metallo-dependent phosphatases"/>
    <property type="match status" value="1"/>
</dbReference>
<evidence type="ECO:0000256" key="2">
    <source>
        <dbReference type="ARBA" id="ARBA00023211"/>
    </source>
</evidence>
<evidence type="ECO:0000313" key="5">
    <source>
        <dbReference type="Proteomes" id="UP000325116"/>
    </source>
</evidence>
<organism evidence="4 5">
    <name type="scientific">Brachyspira aalborgi</name>
    <dbReference type="NCBI Taxonomy" id="29522"/>
    <lineage>
        <taxon>Bacteria</taxon>
        <taxon>Pseudomonadati</taxon>
        <taxon>Spirochaetota</taxon>
        <taxon>Spirochaetia</taxon>
        <taxon>Brachyspirales</taxon>
        <taxon>Brachyspiraceae</taxon>
        <taxon>Brachyspira</taxon>
    </lineage>
</organism>